<dbReference type="GO" id="GO:0003677">
    <property type="term" value="F:DNA binding"/>
    <property type="evidence" value="ECO:0007669"/>
    <property type="project" value="InterPro"/>
</dbReference>
<dbReference type="InterPro" id="IPR011006">
    <property type="entry name" value="CheY-like_superfamily"/>
</dbReference>
<accession>A0A1G7LD50</accession>
<dbReference type="SUPFAM" id="SSF52172">
    <property type="entry name" value="CheY-like"/>
    <property type="match status" value="1"/>
</dbReference>
<dbReference type="PANTHER" id="PTHR37299:SF1">
    <property type="entry name" value="STAGE 0 SPORULATION PROTEIN A HOMOLOG"/>
    <property type="match status" value="1"/>
</dbReference>
<dbReference type="SMART" id="SM00850">
    <property type="entry name" value="LytTR"/>
    <property type="match status" value="1"/>
</dbReference>
<name>A0A1G7LD50_9SPHI</name>
<feature type="modified residue" description="4-aspartylphosphate" evidence="1">
    <location>
        <position position="56"/>
    </location>
</feature>
<gene>
    <name evidence="5" type="ORF">SAMN05216464_118124</name>
</gene>
<evidence type="ECO:0000313" key="5">
    <source>
        <dbReference type="EMBL" id="SDF47393.1"/>
    </source>
</evidence>
<dbReference type="PROSITE" id="PS50110">
    <property type="entry name" value="RESPONSE_REGULATORY"/>
    <property type="match status" value="1"/>
</dbReference>
<keyword evidence="2" id="KW-0175">Coiled coil</keyword>
<evidence type="ECO:0000313" key="6">
    <source>
        <dbReference type="Proteomes" id="UP000199072"/>
    </source>
</evidence>
<protein>
    <submittedName>
        <fullName evidence="5">Two component transcriptional regulator, LytTR family</fullName>
    </submittedName>
</protein>
<evidence type="ECO:0000256" key="1">
    <source>
        <dbReference type="PROSITE-ProRule" id="PRU00169"/>
    </source>
</evidence>
<evidence type="ECO:0000256" key="2">
    <source>
        <dbReference type="SAM" id="Coils"/>
    </source>
</evidence>
<evidence type="ECO:0000259" key="3">
    <source>
        <dbReference type="PROSITE" id="PS50110"/>
    </source>
</evidence>
<organism evidence="5 6">
    <name type="scientific">Mucilaginibacter pineti</name>
    <dbReference type="NCBI Taxonomy" id="1391627"/>
    <lineage>
        <taxon>Bacteria</taxon>
        <taxon>Pseudomonadati</taxon>
        <taxon>Bacteroidota</taxon>
        <taxon>Sphingobacteriia</taxon>
        <taxon>Sphingobacteriales</taxon>
        <taxon>Sphingobacteriaceae</taxon>
        <taxon>Mucilaginibacter</taxon>
    </lineage>
</organism>
<dbReference type="Pfam" id="PF04397">
    <property type="entry name" value="LytTR"/>
    <property type="match status" value="1"/>
</dbReference>
<dbReference type="EMBL" id="FNAI01000018">
    <property type="protein sequence ID" value="SDF47393.1"/>
    <property type="molecule type" value="Genomic_DNA"/>
</dbReference>
<dbReference type="Proteomes" id="UP000199072">
    <property type="component" value="Unassembled WGS sequence"/>
</dbReference>
<feature type="domain" description="Response regulatory" evidence="3">
    <location>
        <begin position="5"/>
        <end position="116"/>
    </location>
</feature>
<reference evidence="5 6" key="1">
    <citation type="submission" date="2016-10" db="EMBL/GenBank/DDBJ databases">
        <authorList>
            <person name="de Groot N.N."/>
        </authorList>
    </citation>
    <scope>NUCLEOTIDE SEQUENCE [LARGE SCALE GENOMIC DNA]</scope>
    <source>
        <strain evidence="5 6">47C3B</strain>
    </source>
</reference>
<proteinExistence type="predicted"/>
<dbReference type="Gene3D" id="3.40.50.2300">
    <property type="match status" value="1"/>
</dbReference>
<keyword evidence="1" id="KW-0597">Phosphoprotein</keyword>
<dbReference type="RefSeq" id="WP_091155708.1">
    <property type="nucleotide sequence ID" value="NZ_FNAI01000018.1"/>
</dbReference>
<dbReference type="InterPro" id="IPR046947">
    <property type="entry name" value="LytR-like"/>
</dbReference>
<evidence type="ECO:0000259" key="4">
    <source>
        <dbReference type="PROSITE" id="PS50930"/>
    </source>
</evidence>
<dbReference type="PROSITE" id="PS50930">
    <property type="entry name" value="HTH_LYTTR"/>
    <property type="match status" value="1"/>
</dbReference>
<dbReference type="Gene3D" id="2.40.50.1020">
    <property type="entry name" value="LytTr DNA-binding domain"/>
    <property type="match status" value="1"/>
</dbReference>
<dbReference type="Pfam" id="PF00072">
    <property type="entry name" value="Response_reg"/>
    <property type="match status" value="1"/>
</dbReference>
<dbReference type="STRING" id="1391627.SAMN05216464_118124"/>
<dbReference type="GO" id="GO:0000156">
    <property type="term" value="F:phosphorelay response regulator activity"/>
    <property type="evidence" value="ECO:0007669"/>
    <property type="project" value="InterPro"/>
</dbReference>
<feature type="domain" description="HTH LytTR-type" evidence="4">
    <location>
        <begin position="127"/>
        <end position="231"/>
    </location>
</feature>
<dbReference type="InterPro" id="IPR001789">
    <property type="entry name" value="Sig_transdc_resp-reg_receiver"/>
</dbReference>
<dbReference type="AlphaFoldDB" id="A0A1G7LD50"/>
<dbReference type="OrthoDB" id="9787344at2"/>
<dbReference type="InterPro" id="IPR007492">
    <property type="entry name" value="LytTR_DNA-bd_dom"/>
</dbReference>
<dbReference type="PANTHER" id="PTHR37299">
    <property type="entry name" value="TRANSCRIPTIONAL REGULATOR-RELATED"/>
    <property type="match status" value="1"/>
</dbReference>
<sequence>MKKIRVIVIDDERNARNEIKRLMAEYTDLELIAEAQNADEAKSMIEEKQPDVVFLDIQMPEKSGFDLLEALVHVPQVVFVTAFDQYAVKAFEVSALDYLMKPVRGERFAKAIEQVKQKLTTAQEDRIFVKDRNQYHFIRWNDVFLIESMDNYARLYFGDKKVFLKSSLNQLETRLDGSVFFRVNRAQLINTRFIAHIQTPADGKAKIGLTTGDCVDVSERQWVKFKLMMDAKNKDG</sequence>
<dbReference type="SMART" id="SM00448">
    <property type="entry name" value="REC"/>
    <property type="match status" value="1"/>
</dbReference>
<keyword evidence="6" id="KW-1185">Reference proteome</keyword>
<feature type="coiled-coil region" evidence="2">
    <location>
        <begin position="9"/>
        <end position="39"/>
    </location>
</feature>